<dbReference type="GeneID" id="68864969"/>
<evidence type="ECO:0000313" key="3">
    <source>
        <dbReference type="EMBL" id="BDB97228.1"/>
    </source>
</evidence>
<feature type="domain" description="SWIM-type" evidence="2">
    <location>
        <begin position="25"/>
        <end position="59"/>
    </location>
</feature>
<accession>A0AAQ4CN47</accession>
<keyword evidence="1" id="KW-0862">Zinc</keyword>
<reference evidence="3 4" key="1">
    <citation type="journal article" date="2022" name="Microbiol. Resour. Announc.">
        <title>Complete Genome Sequence of the Hyperthermophilic and Acidophilic Archaeon Saccharolobus caldissimus Strain HS-3T.</title>
        <authorList>
            <person name="Sakai H.D."/>
            <person name="Kurosawa N."/>
        </authorList>
    </citation>
    <scope>NUCLEOTIDE SEQUENCE [LARGE SCALE GENOMIC DNA]</scope>
    <source>
        <strain evidence="3 4">JCM32116</strain>
    </source>
</reference>
<dbReference type="PROSITE" id="PS50966">
    <property type="entry name" value="ZF_SWIM"/>
    <property type="match status" value="1"/>
</dbReference>
<organism evidence="3 4">
    <name type="scientific">Saccharolobus caldissimus</name>
    <dbReference type="NCBI Taxonomy" id="1702097"/>
    <lineage>
        <taxon>Archaea</taxon>
        <taxon>Thermoproteota</taxon>
        <taxon>Thermoprotei</taxon>
        <taxon>Sulfolobales</taxon>
        <taxon>Sulfolobaceae</taxon>
        <taxon>Saccharolobus</taxon>
    </lineage>
</organism>
<dbReference type="AlphaFoldDB" id="A0AAQ4CN47"/>
<gene>
    <name evidence="3" type="ORF">SACC_02450</name>
</gene>
<name>A0AAQ4CN47_9CREN</name>
<keyword evidence="1" id="KW-0479">Metal-binding</keyword>
<protein>
    <recommendedName>
        <fullName evidence="2">SWIM-type domain-containing protein</fullName>
    </recommendedName>
</protein>
<keyword evidence="4" id="KW-1185">Reference proteome</keyword>
<evidence type="ECO:0000256" key="1">
    <source>
        <dbReference type="PROSITE-ProRule" id="PRU00325"/>
    </source>
</evidence>
<evidence type="ECO:0000259" key="2">
    <source>
        <dbReference type="PROSITE" id="PS50966"/>
    </source>
</evidence>
<keyword evidence="1" id="KW-0863">Zinc-finger</keyword>
<dbReference type="GO" id="GO:0008270">
    <property type="term" value="F:zinc ion binding"/>
    <property type="evidence" value="ECO:0007669"/>
    <property type="project" value="UniProtKB-KW"/>
</dbReference>
<evidence type="ECO:0000313" key="4">
    <source>
        <dbReference type="Proteomes" id="UP001319921"/>
    </source>
</evidence>
<dbReference type="EMBL" id="AP025226">
    <property type="protein sequence ID" value="BDB97228.1"/>
    <property type="molecule type" value="Genomic_DNA"/>
</dbReference>
<dbReference type="KEGG" id="scas:SACC_02450"/>
<proteinExistence type="predicted"/>
<sequence length="76" mass="8745">MIKITSVHDNIIEGLVKARCSVGYYKVRIRINGFKIVESECECGNKICRHAIQLYLHYIRVKGNDNNDKTFRGNST</sequence>
<dbReference type="InterPro" id="IPR007527">
    <property type="entry name" value="Znf_SWIM"/>
</dbReference>
<dbReference type="RefSeq" id="WP_229571246.1">
    <property type="nucleotide sequence ID" value="NZ_AP025226.1"/>
</dbReference>
<dbReference type="Proteomes" id="UP001319921">
    <property type="component" value="Chromosome"/>
</dbReference>